<dbReference type="AlphaFoldDB" id="A0A6J7FTJ4"/>
<dbReference type="EMBL" id="CAFBLP010000155">
    <property type="protein sequence ID" value="CAB4897368.1"/>
    <property type="molecule type" value="Genomic_DNA"/>
</dbReference>
<protein>
    <submittedName>
        <fullName evidence="1">Unannotated protein</fullName>
    </submittedName>
</protein>
<sequence length="38" mass="4106">MNDFAVIDSGALVTVYTPSVYLTSDSRPEVVEPEQCAT</sequence>
<evidence type="ECO:0000313" key="1">
    <source>
        <dbReference type="EMBL" id="CAB4897368.1"/>
    </source>
</evidence>
<gene>
    <name evidence="1" type="ORF">UFOPK3376_03224</name>
</gene>
<organism evidence="1">
    <name type="scientific">freshwater metagenome</name>
    <dbReference type="NCBI Taxonomy" id="449393"/>
    <lineage>
        <taxon>unclassified sequences</taxon>
        <taxon>metagenomes</taxon>
        <taxon>ecological metagenomes</taxon>
    </lineage>
</organism>
<proteinExistence type="predicted"/>
<reference evidence="1" key="1">
    <citation type="submission" date="2020-05" db="EMBL/GenBank/DDBJ databases">
        <authorList>
            <person name="Chiriac C."/>
            <person name="Salcher M."/>
            <person name="Ghai R."/>
            <person name="Kavagutti S V."/>
        </authorList>
    </citation>
    <scope>NUCLEOTIDE SEQUENCE</scope>
</reference>
<accession>A0A6J7FTJ4</accession>
<name>A0A6J7FTJ4_9ZZZZ</name>